<keyword evidence="1" id="KW-0862">Zinc</keyword>
<comment type="caution">
    <text evidence="4">The sequence shown here is derived from an EMBL/GenBank/DDBJ whole genome shotgun (WGS) entry which is preliminary data.</text>
</comment>
<dbReference type="SMART" id="SM00355">
    <property type="entry name" value="ZnF_C2H2"/>
    <property type="match status" value="2"/>
</dbReference>
<feature type="domain" description="C2H2-type" evidence="3">
    <location>
        <begin position="131"/>
        <end position="159"/>
    </location>
</feature>
<evidence type="ECO:0000256" key="2">
    <source>
        <dbReference type="SAM" id="MobiDB-lite"/>
    </source>
</evidence>
<evidence type="ECO:0000313" key="5">
    <source>
        <dbReference type="Proteomes" id="UP001239994"/>
    </source>
</evidence>
<evidence type="ECO:0000313" key="4">
    <source>
        <dbReference type="EMBL" id="KAK1786301.1"/>
    </source>
</evidence>
<dbReference type="EMBL" id="JAROKS010000025">
    <property type="protein sequence ID" value="KAK1786301.1"/>
    <property type="molecule type" value="Genomic_DNA"/>
</dbReference>
<dbReference type="Proteomes" id="UP001239994">
    <property type="component" value="Unassembled WGS sequence"/>
</dbReference>
<evidence type="ECO:0000256" key="1">
    <source>
        <dbReference type="PROSITE-ProRule" id="PRU00042"/>
    </source>
</evidence>
<keyword evidence="1" id="KW-0479">Metal-binding</keyword>
<feature type="region of interest" description="Disordered" evidence="2">
    <location>
        <begin position="175"/>
        <end position="197"/>
    </location>
</feature>
<protein>
    <recommendedName>
        <fullName evidence="3">C2H2-type domain-containing protein</fullName>
    </recommendedName>
</protein>
<organism evidence="4 5">
    <name type="scientific">Electrophorus voltai</name>
    <dbReference type="NCBI Taxonomy" id="2609070"/>
    <lineage>
        <taxon>Eukaryota</taxon>
        <taxon>Metazoa</taxon>
        <taxon>Chordata</taxon>
        <taxon>Craniata</taxon>
        <taxon>Vertebrata</taxon>
        <taxon>Euteleostomi</taxon>
        <taxon>Actinopterygii</taxon>
        <taxon>Neopterygii</taxon>
        <taxon>Teleostei</taxon>
        <taxon>Ostariophysi</taxon>
        <taxon>Gymnotiformes</taxon>
        <taxon>Gymnotoidei</taxon>
        <taxon>Gymnotidae</taxon>
        <taxon>Electrophorus</taxon>
    </lineage>
</organism>
<feature type="compositionally biased region" description="Acidic residues" evidence="2">
    <location>
        <begin position="29"/>
        <end position="42"/>
    </location>
</feature>
<gene>
    <name evidence="4" type="ORF">P4O66_018005</name>
</gene>
<feature type="non-terminal residue" evidence="4">
    <location>
        <position position="1"/>
    </location>
</feature>
<feature type="region of interest" description="Disordered" evidence="2">
    <location>
        <begin position="1"/>
        <end position="78"/>
    </location>
</feature>
<proteinExistence type="predicted"/>
<accession>A0AAD9DLN5</accession>
<evidence type="ECO:0000259" key="3">
    <source>
        <dbReference type="PROSITE" id="PS50157"/>
    </source>
</evidence>
<name>A0AAD9DLN5_9TELE</name>
<sequence>ILASTHSMSKEEHEPNFEEVEVTLSSDDVWSDEDYESPEEEEKEKNRRKKNNQDSLDEWESPAQEAMADSESSDPSTDEEYFVNLAINRRNAEEAGLRQYVLCSECSLFVSRPTEANGWKQHVCEHKTKLFTCLACEKRFSSTKGLKVHARMLHGNSVHPCKYCLKPFPNRPAKLEHKQTHQKKHEPYSCPDCPEVR</sequence>
<dbReference type="InterPro" id="IPR036236">
    <property type="entry name" value="Znf_C2H2_sf"/>
</dbReference>
<dbReference type="AlphaFoldDB" id="A0AAD9DLN5"/>
<dbReference type="InterPro" id="IPR013087">
    <property type="entry name" value="Znf_C2H2_type"/>
</dbReference>
<keyword evidence="1" id="KW-0863">Zinc-finger</keyword>
<dbReference type="GO" id="GO:0008270">
    <property type="term" value="F:zinc ion binding"/>
    <property type="evidence" value="ECO:0007669"/>
    <property type="project" value="UniProtKB-KW"/>
</dbReference>
<dbReference type="SUPFAM" id="SSF57667">
    <property type="entry name" value="beta-beta-alpha zinc fingers"/>
    <property type="match status" value="1"/>
</dbReference>
<dbReference type="PROSITE" id="PS50157">
    <property type="entry name" value="ZINC_FINGER_C2H2_2"/>
    <property type="match status" value="1"/>
</dbReference>
<keyword evidence="5" id="KW-1185">Reference proteome</keyword>
<dbReference type="Gene3D" id="3.30.160.60">
    <property type="entry name" value="Classic Zinc Finger"/>
    <property type="match status" value="1"/>
</dbReference>
<dbReference type="PROSITE" id="PS00028">
    <property type="entry name" value="ZINC_FINGER_C2H2_1"/>
    <property type="match status" value="2"/>
</dbReference>
<reference evidence="4" key="1">
    <citation type="submission" date="2023-03" db="EMBL/GenBank/DDBJ databases">
        <title>Electrophorus voltai genome.</title>
        <authorList>
            <person name="Bian C."/>
        </authorList>
    </citation>
    <scope>NUCLEOTIDE SEQUENCE</scope>
    <source>
        <strain evidence="4">CB-2022</strain>
        <tissue evidence="4">Muscle</tissue>
    </source>
</reference>